<feature type="region of interest" description="Disordered" evidence="1">
    <location>
        <begin position="79"/>
        <end position="98"/>
    </location>
</feature>
<dbReference type="AlphaFoldDB" id="A0AAP0EUJ0"/>
<sequence>MVGHPQSTVIPTLSLSRTFKLPPFPLSSPHCSHPLTILVVGHLLMPTSPAIGIRAKEESRLPAGGARGRSTTILEAAAHAQLDETSKGKDDELEESFT</sequence>
<evidence type="ECO:0000313" key="3">
    <source>
        <dbReference type="Proteomes" id="UP001420932"/>
    </source>
</evidence>
<keyword evidence="3" id="KW-1185">Reference proteome</keyword>
<protein>
    <submittedName>
        <fullName evidence="2">Uncharacterized protein</fullName>
    </submittedName>
</protein>
<organism evidence="2 3">
    <name type="scientific">Stephania yunnanensis</name>
    <dbReference type="NCBI Taxonomy" id="152371"/>
    <lineage>
        <taxon>Eukaryota</taxon>
        <taxon>Viridiplantae</taxon>
        <taxon>Streptophyta</taxon>
        <taxon>Embryophyta</taxon>
        <taxon>Tracheophyta</taxon>
        <taxon>Spermatophyta</taxon>
        <taxon>Magnoliopsida</taxon>
        <taxon>Ranunculales</taxon>
        <taxon>Menispermaceae</taxon>
        <taxon>Menispermoideae</taxon>
        <taxon>Cissampelideae</taxon>
        <taxon>Stephania</taxon>
    </lineage>
</organism>
<name>A0AAP0EUJ0_9MAGN</name>
<dbReference type="Proteomes" id="UP001420932">
    <property type="component" value="Unassembled WGS sequence"/>
</dbReference>
<feature type="compositionally biased region" description="Basic and acidic residues" evidence="1">
    <location>
        <begin position="81"/>
        <end position="90"/>
    </location>
</feature>
<reference evidence="2 3" key="1">
    <citation type="submission" date="2024-01" db="EMBL/GenBank/DDBJ databases">
        <title>Genome assemblies of Stephania.</title>
        <authorList>
            <person name="Yang L."/>
        </authorList>
    </citation>
    <scope>NUCLEOTIDE SEQUENCE [LARGE SCALE GENOMIC DNA]</scope>
    <source>
        <strain evidence="2">YNDBR</strain>
        <tissue evidence="2">Leaf</tissue>
    </source>
</reference>
<comment type="caution">
    <text evidence="2">The sequence shown here is derived from an EMBL/GenBank/DDBJ whole genome shotgun (WGS) entry which is preliminary data.</text>
</comment>
<evidence type="ECO:0000313" key="2">
    <source>
        <dbReference type="EMBL" id="KAK9098362.1"/>
    </source>
</evidence>
<gene>
    <name evidence="2" type="ORF">Syun_025407</name>
</gene>
<proteinExistence type="predicted"/>
<dbReference type="EMBL" id="JBBNAF010000011">
    <property type="protein sequence ID" value="KAK9098362.1"/>
    <property type="molecule type" value="Genomic_DNA"/>
</dbReference>
<accession>A0AAP0EUJ0</accession>
<evidence type="ECO:0000256" key="1">
    <source>
        <dbReference type="SAM" id="MobiDB-lite"/>
    </source>
</evidence>